<dbReference type="SUPFAM" id="SSF53474">
    <property type="entry name" value="alpha/beta-Hydrolases"/>
    <property type="match status" value="1"/>
</dbReference>
<feature type="domain" description="Dienelactone hydrolase" evidence="1">
    <location>
        <begin position="113"/>
        <end position="241"/>
    </location>
</feature>
<dbReference type="RefSeq" id="XP_041187331.1">
    <property type="nucleotide sequence ID" value="XM_041333537.1"/>
</dbReference>
<dbReference type="GeneID" id="64627554"/>
<dbReference type="PANTHER" id="PTHR17630">
    <property type="entry name" value="DIENELACTONE HYDROLASE"/>
    <property type="match status" value="1"/>
</dbReference>
<evidence type="ECO:0000313" key="3">
    <source>
        <dbReference type="Proteomes" id="UP000807769"/>
    </source>
</evidence>
<evidence type="ECO:0000313" key="2">
    <source>
        <dbReference type="EMBL" id="KAG1805578.1"/>
    </source>
</evidence>
<sequence length="243" mass="27196">MASQLSEHCFTAVSHSGTPVGHQEEIANVQTYVSEPTNASESKNYNSRMISQFDLSTGFTVLGLDYFFGEPMHECMNRPGFDRLAWIEKAFSNANTHICPWADAVVKKYGPGLKYCAVGFCFGGPHVLNLAKSGGLIVCGAHILALCRAIAHPATPSEDLTEIDECTVPMLFSCAETDQTFPRETRRKVEDRLVEQKKTYHFQIFSGVKHGFAVRCDPNVENERWAKEECQRGMVAWFKRFTA</sequence>
<name>A0A9P7DXP8_9AGAM</name>
<evidence type="ECO:0000259" key="1">
    <source>
        <dbReference type="Pfam" id="PF01738"/>
    </source>
</evidence>
<dbReference type="PANTHER" id="PTHR17630:SF44">
    <property type="entry name" value="PROTEIN AIM2"/>
    <property type="match status" value="1"/>
</dbReference>
<dbReference type="EMBL" id="JABBWG010000052">
    <property type="protein sequence ID" value="KAG1805578.1"/>
    <property type="molecule type" value="Genomic_DNA"/>
</dbReference>
<gene>
    <name evidence="2" type="ORF">BJ212DRAFT_1304032</name>
</gene>
<keyword evidence="2" id="KW-0378">Hydrolase</keyword>
<keyword evidence="3" id="KW-1185">Reference proteome</keyword>
<organism evidence="2 3">
    <name type="scientific">Suillus subaureus</name>
    <dbReference type="NCBI Taxonomy" id="48587"/>
    <lineage>
        <taxon>Eukaryota</taxon>
        <taxon>Fungi</taxon>
        <taxon>Dikarya</taxon>
        <taxon>Basidiomycota</taxon>
        <taxon>Agaricomycotina</taxon>
        <taxon>Agaricomycetes</taxon>
        <taxon>Agaricomycetidae</taxon>
        <taxon>Boletales</taxon>
        <taxon>Suillineae</taxon>
        <taxon>Suillaceae</taxon>
        <taxon>Suillus</taxon>
    </lineage>
</organism>
<proteinExistence type="predicted"/>
<dbReference type="GO" id="GO:0016787">
    <property type="term" value="F:hydrolase activity"/>
    <property type="evidence" value="ECO:0007669"/>
    <property type="project" value="UniProtKB-KW"/>
</dbReference>
<dbReference type="InterPro" id="IPR002925">
    <property type="entry name" value="Dienelactn_hydro"/>
</dbReference>
<reference evidence="2" key="1">
    <citation type="journal article" date="2020" name="New Phytol.">
        <title>Comparative genomics reveals dynamic genome evolution in host specialist ectomycorrhizal fungi.</title>
        <authorList>
            <person name="Lofgren L.A."/>
            <person name="Nguyen N.H."/>
            <person name="Vilgalys R."/>
            <person name="Ruytinx J."/>
            <person name="Liao H.L."/>
            <person name="Branco S."/>
            <person name="Kuo A."/>
            <person name="LaButti K."/>
            <person name="Lipzen A."/>
            <person name="Andreopoulos W."/>
            <person name="Pangilinan J."/>
            <person name="Riley R."/>
            <person name="Hundley H."/>
            <person name="Na H."/>
            <person name="Barry K."/>
            <person name="Grigoriev I.V."/>
            <person name="Stajich J.E."/>
            <person name="Kennedy P.G."/>
        </authorList>
    </citation>
    <scope>NUCLEOTIDE SEQUENCE</scope>
    <source>
        <strain evidence="2">MN1</strain>
    </source>
</reference>
<accession>A0A9P7DXP8</accession>
<protein>
    <submittedName>
        <fullName evidence="2">Dienelactone hydrolase family-domain-containing protein</fullName>
    </submittedName>
</protein>
<dbReference type="Proteomes" id="UP000807769">
    <property type="component" value="Unassembled WGS sequence"/>
</dbReference>
<comment type="caution">
    <text evidence="2">The sequence shown here is derived from an EMBL/GenBank/DDBJ whole genome shotgun (WGS) entry which is preliminary data.</text>
</comment>
<dbReference type="Gene3D" id="3.40.50.1820">
    <property type="entry name" value="alpha/beta hydrolase"/>
    <property type="match status" value="1"/>
</dbReference>
<dbReference type="OrthoDB" id="1393670at2759"/>
<dbReference type="InterPro" id="IPR029058">
    <property type="entry name" value="AB_hydrolase_fold"/>
</dbReference>
<dbReference type="AlphaFoldDB" id="A0A9P7DXP8"/>
<dbReference type="Pfam" id="PF01738">
    <property type="entry name" value="DLH"/>
    <property type="match status" value="1"/>
</dbReference>